<dbReference type="FunFam" id="3.30.40.10:FF:000002">
    <property type="entry name" value="Histone-lysine N-methyltransferase"/>
    <property type="match status" value="1"/>
</dbReference>
<dbReference type="CDD" id="cd19170">
    <property type="entry name" value="SET_KMT2A_2B"/>
    <property type="match status" value="1"/>
</dbReference>
<dbReference type="InterPro" id="IPR003616">
    <property type="entry name" value="Post-SET_dom"/>
</dbReference>
<dbReference type="GO" id="GO:0035097">
    <property type="term" value="C:histone methyltransferase complex"/>
    <property type="evidence" value="ECO:0007669"/>
    <property type="project" value="TreeGrafter"/>
</dbReference>
<reference evidence="25" key="1">
    <citation type="submission" date="2022-01" db="UniProtKB">
        <authorList>
            <consortium name="EnsemblMetazoa"/>
        </authorList>
    </citation>
    <scope>IDENTIFICATION</scope>
</reference>
<feature type="domain" description="PHD-type" evidence="24">
    <location>
        <begin position="1025"/>
        <end position="1133"/>
    </location>
</feature>
<dbReference type="Gene3D" id="2.170.270.10">
    <property type="entry name" value="SET domain"/>
    <property type="match status" value="1"/>
</dbReference>
<dbReference type="CTD" id="41737"/>
<dbReference type="InterPro" id="IPR001214">
    <property type="entry name" value="SET_dom"/>
</dbReference>
<dbReference type="SMART" id="SM00184">
    <property type="entry name" value="RING"/>
    <property type="match status" value="3"/>
</dbReference>
<feature type="region of interest" description="Disordered" evidence="19">
    <location>
        <begin position="52"/>
        <end position="86"/>
    </location>
</feature>
<feature type="domain" description="SET" evidence="21">
    <location>
        <begin position="2076"/>
        <end position="2194"/>
    </location>
</feature>
<evidence type="ECO:0000256" key="10">
    <source>
        <dbReference type="ARBA" id="ARBA00022833"/>
    </source>
</evidence>
<evidence type="ECO:0000256" key="7">
    <source>
        <dbReference type="ARBA" id="ARBA00022723"/>
    </source>
</evidence>
<evidence type="ECO:0000256" key="14">
    <source>
        <dbReference type="ARBA" id="ARBA00023125"/>
    </source>
</evidence>
<keyword evidence="10" id="KW-0862">Zinc</keyword>
<evidence type="ECO:0000256" key="18">
    <source>
        <dbReference type="PROSITE-ProRule" id="PRU00146"/>
    </source>
</evidence>
<evidence type="ECO:0000256" key="15">
    <source>
        <dbReference type="ARBA" id="ARBA00023163"/>
    </source>
</evidence>
<protein>
    <recommendedName>
        <fullName evidence="17">Histone-lysine N-methyltransferase trithorax</fullName>
        <ecNumber evidence="2">2.1.1.355</ecNumber>
    </recommendedName>
</protein>
<dbReference type="PROSITE" id="PS51543">
    <property type="entry name" value="FYRC"/>
    <property type="match status" value="1"/>
</dbReference>
<dbReference type="InterPro" id="IPR034732">
    <property type="entry name" value="EPHD"/>
</dbReference>
<dbReference type="GeneID" id="106669164"/>
<dbReference type="SUPFAM" id="SSF57903">
    <property type="entry name" value="FYVE/PHD zinc finger"/>
    <property type="match status" value="3"/>
</dbReference>
<dbReference type="OrthoDB" id="308383at2759"/>
<keyword evidence="16" id="KW-0539">Nucleus</keyword>
<dbReference type="InterPro" id="IPR019787">
    <property type="entry name" value="Znf_PHD-finger"/>
</dbReference>
<dbReference type="Gene3D" id="3.30.160.360">
    <property type="match status" value="2"/>
</dbReference>
<keyword evidence="11" id="KW-0156">Chromatin regulator</keyword>
<dbReference type="Pfam" id="PF00628">
    <property type="entry name" value="PHD"/>
    <property type="match status" value="1"/>
</dbReference>
<feature type="domain" description="PHD-type" evidence="20">
    <location>
        <begin position="674"/>
        <end position="735"/>
    </location>
</feature>
<evidence type="ECO:0000256" key="16">
    <source>
        <dbReference type="ARBA" id="ARBA00023242"/>
    </source>
</evidence>
<dbReference type="CDD" id="cd15508">
    <property type="entry name" value="PHD3_KMT2A_like"/>
    <property type="match status" value="1"/>
</dbReference>
<feature type="domain" description="PHD-type" evidence="20">
    <location>
        <begin position="549"/>
        <end position="603"/>
    </location>
</feature>
<dbReference type="Pfam" id="PF13771">
    <property type="entry name" value="zf-HC5HC2H"/>
    <property type="match status" value="1"/>
</dbReference>
<dbReference type="SMART" id="SM00249">
    <property type="entry name" value="PHD"/>
    <property type="match status" value="4"/>
</dbReference>
<feature type="compositionally biased region" description="Basic and acidic residues" evidence="19">
    <location>
        <begin position="461"/>
        <end position="487"/>
    </location>
</feature>
<dbReference type="PROSITE" id="PS50280">
    <property type="entry name" value="SET"/>
    <property type="match status" value="1"/>
</dbReference>
<keyword evidence="8" id="KW-0677">Repeat</keyword>
<feature type="region of interest" description="Disordered" evidence="19">
    <location>
        <begin position="460"/>
        <end position="487"/>
    </location>
</feature>
<dbReference type="InterPro" id="IPR003888">
    <property type="entry name" value="FYrich_N"/>
</dbReference>
<evidence type="ECO:0000259" key="20">
    <source>
        <dbReference type="PROSITE" id="PS50016"/>
    </source>
</evidence>
<keyword evidence="14" id="KW-0238">DNA-binding</keyword>
<evidence type="ECO:0000256" key="11">
    <source>
        <dbReference type="ARBA" id="ARBA00022853"/>
    </source>
</evidence>
<feature type="region of interest" description="Disordered" evidence="19">
    <location>
        <begin position="797"/>
        <end position="822"/>
    </location>
</feature>
<accession>A0A8I6RZ55</accession>
<feature type="region of interest" description="Disordered" evidence="19">
    <location>
        <begin position="1450"/>
        <end position="1472"/>
    </location>
</feature>
<dbReference type="GO" id="GO:0042800">
    <property type="term" value="F:histone H3K4 methyltransferase activity"/>
    <property type="evidence" value="ECO:0007669"/>
    <property type="project" value="TreeGrafter"/>
</dbReference>
<dbReference type="GO" id="GO:0003700">
    <property type="term" value="F:DNA-binding transcription factor activity"/>
    <property type="evidence" value="ECO:0007669"/>
    <property type="project" value="InterPro"/>
</dbReference>
<keyword evidence="13" id="KW-0103">Bromodomain</keyword>
<evidence type="ECO:0000256" key="6">
    <source>
        <dbReference type="ARBA" id="ARBA00022691"/>
    </source>
</evidence>
<dbReference type="GO" id="GO:0043565">
    <property type="term" value="F:sequence-specific DNA binding"/>
    <property type="evidence" value="ECO:0007669"/>
    <property type="project" value="InterPro"/>
</dbReference>
<evidence type="ECO:0000259" key="24">
    <source>
        <dbReference type="PROSITE" id="PS51805"/>
    </source>
</evidence>
<dbReference type="FunFam" id="2.170.270.10:FF:000004">
    <property type="entry name" value="Histone-lysine N-methyltransferase"/>
    <property type="match status" value="1"/>
</dbReference>
<evidence type="ECO:0000256" key="5">
    <source>
        <dbReference type="ARBA" id="ARBA00022679"/>
    </source>
</evidence>
<dbReference type="EnsemblMetazoa" id="XM_014398466.2">
    <property type="protein sequence ID" value="XP_014253952.1"/>
    <property type="gene ID" value="LOC106669164"/>
</dbReference>
<dbReference type="GO" id="GO:0098687">
    <property type="term" value="C:chromosomal region"/>
    <property type="evidence" value="ECO:0007669"/>
    <property type="project" value="UniProtKB-ARBA"/>
</dbReference>
<feature type="region of interest" description="Disordered" evidence="19">
    <location>
        <begin position="103"/>
        <end position="187"/>
    </location>
</feature>
<evidence type="ECO:0000256" key="12">
    <source>
        <dbReference type="ARBA" id="ARBA00023015"/>
    </source>
</evidence>
<dbReference type="EC" id="2.1.1.355" evidence="2"/>
<comment type="subcellular location">
    <subcellularLocation>
        <location evidence="1">Nucleus</location>
    </subcellularLocation>
</comment>
<dbReference type="OMA" id="AMPLECK"/>
<sequence>MVKYRFPGRPGKSSQKRRRHSAQDCDDFDGRRAADEAYCKLSVFSILFSDDEDEGSSFHGFSPHEIALSKKRGSEKSKLNKKRKIKKTDEDVNVGVVDRKEVIPVVKQPEENPQKEKPKSKKEEKPKKEVKKDEKPSSSPVKFVLPTRSVHSSRVIKPNKRFFQNETADEDGNKKQRLANGDASEKNEPAKCILRKPMLNIKSQSVSIEGPFSSSGGSSIVQVGDQAHPTKVVCGVCGTTRPCKSYRQARKFGIFSCDPCRRFIIKIIRKEKDKLIDKFICDSGTGNCSIRYSALVTQPFSTEPQVKEHTRCQGCWLNLCLRSFKLPPQLTKRLASYLPLEISKKTSLFDNLVTKWPDSLSEKLLLDSTVKDVNEKRKTGLKIFREPDFKQKGKPKMTPAGPRVKHVCRSASLVLGQSSAKLAPRIQKSPAGQEVEERKVEMERKIPEIRVEQEVTLVPEKPQKEDVFQHKSEQVQSKADPKEKEPDRPIARMLQDLGRDNCDLLDGIERHESEKRFAKVSIDFWESYDPDEVAQMGFPLLACTPLKTQALCFLCGSAGFEKLIHCASCCEPYHTFCVATLRFAKKEIEWWKIDWLCPRCSQCEICLKSGAQLTCTKCFKNYHTSCMPQGRANISESWVCPSCLYCKSCNDPTVHVFVGNMPLCKACFKLRKQGSFCPLCQRCYDDNDYSTKMMECAKCNSWIHAKCEGLSNEKYQVLSYLPSSIEFICRLCCKDPPPFWLRAVNADLKAGYLNVIKSLSKNRLLCSLVKASPKKRVCDCQDIHRKPIHLRNLTPQNDISEKPYLSGNDSPTPTIDDKNSDLGLLTPKLTKDDEESLKTVKTGFLDLVSEKEQPQLNDETIKASNNLLSIAFKSDITVIKSDAESLPAVPQESQEKKCTCNLYNSSHQSLSLMGIKHKASSDEYSSVVDFNNDMEKVIGEIGEMELTKLYWKSLKQVFPWYDPSIKEDGLDTSIQDLDSSLNDLKERRKSVDADSPKKAKLNDSLKKLLTHEPDYYYIGLKIQDTRFCMLCKSIGEGHPKREGRLLYCGQNEWVHVNCALWSSEVFEEIDGSLQNVHSAISRGRLIRCFGCDKKGASVGCCAKSCPYAYHFSCALTANCIFLENMEVYCKNHGSLVVNKAQRREEDFSISRSVYVELDHKKKKDVLYNEVKLYIGALAINCVGELLPEYSDLIDFILPCDYNCTRLYWSVKEPWKIVPYHIKTKLTKSSDEYCFENETNYTLDHSLEFTPPPSPVEEVNTFDAKDDKVVKTVVSFLIDTVCSKDDDNTDQQTADLLPPELKEAIFEDLPHDLLDRISMHDIFTKMNFDDDKLDLGETSVLSKKPIKDSKSTFKYSSSLDIKKPSSYFKGINFSNKVDKQENYLERGKDYWKTHNLLQVDGAMDFSESDQSNDSTDINMQNCNENEEPVKCTRCRRTYRSSVGYERHLPTCSDYLSSTESDSSEEEKTQDATFQQNDVQVPCQASCPQNVEVNPSYVQVEQPKQIGIQNTQPAIILQPVQTEMPTYMPYQQQSQSGVQYITVDSQTPTYHIQQPIQQQVVQTVPTVVGTIITNGVDQIVLNNPNPPLDVYPQQNNVYPQQNNVYISNQPMIVGMETVVSNTVMSSSQFISGSVPGMLASSYSATTTQVFQATKPVIDVPQSYVVVNTNPQVVNNCVPNIMQSSPQTPWNNYQVNYQESYKVNKNVSYQTVTRQIIHEQKEIDGVKMINSTQETIVIEPITKPQTQLKEITVNPIIDSATVSSQQLQPYVPPKPNPENQILKLNQIKIDLPHSSAIHKEKPQQAVAPVVVKRISQNICNKVNKMPLLKPIQEAKKIEQPLQQGKVEQKPSLALPQPPPKPKPPGEPMEVDKVPEQIAVVKTAVNKNVERVKHKKPENPSKRKIVQEEPKITYEITSEDGFSYCTSDIQSAWEKVFETVQRAREAKGLPLLSQNPFPSPNSMLKKMMGLGNNSVKYILEQLPGISGCSKYKPIYHKRKLSALEQEMSKVSKENASGCARTERVKHSHHKYDMFSWLASRHRRPPKLLVTENDSLSVISRRAASMNLPMAMRFRHLKETSKIAVGVFRSDIHGRGLFCLRDIESGEMVIEYAGEVIRSALTDKRERYYTAKGIGCYMFRIDDKSVVDATMKGNAARFINHSCEPNCYSRVVDILGKKHILIFALRKILQGEELTYDYKFPLEEEKINCHCLSKRCRKYLN</sequence>
<feature type="region of interest" description="Disordered" evidence="19">
    <location>
        <begin position="1843"/>
        <end position="1866"/>
    </location>
</feature>
<evidence type="ECO:0000256" key="9">
    <source>
        <dbReference type="ARBA" id="ARBA00022771"/>
    </source>
</evidence>
<keyword evidence="12" id="KW-0805">Transcription regulation</keyword>
<evidence type="ECO:0000256" key="4">
    <source>
        <dbReference type="ARBA" id="ARBA00022603"/>
    </source>
</evidence>
<evidence type="ECO:0000256" key="19">
    <source>
        <dbReference type="SAM" id="MobiDB-lite"/>
    </source>
</evidence>
<keyword evidence="4" id="KW-0489">Methyltransferase</keyword>
<dbReference type="InterPro" id="IPR047219">
    <property type="entry name" value="KMT2A_2B_SET"/>
</dbReference>
<evidence type="ECO:0000259" key="23">
    <source>
        <dbReference type="PROSITE" id="PS51030"/>
    </source>
</evidence>
<keyword evidence="5" id="KW-0808">Transferase</keyword>
<dbReference type="CDD" id="cd15506">
    <property type="entry name" value="PHD1_KMT2A_like"/>
    <property type="match status" value="1"/>
</dbReference>
<dbReference type="GO" id="GO:0008270">
    <property type="term" value="F:zinc ion binding"/>
    <property type="evidence" value="ECO:0007669"/>
    <property type="project" value="UniProtKB-KW"/>
</dbReference>
<evidence type="ECO:0000256" key="17">
    <source>
        <dbReference type="ARBA" id="ARBA00071661"/>
    </source>
</evidence>
<feature type="domain" description="Post-SET" evidence="22">
    <location>
        <begin position="2200"/>
        <end position="2216"/>
    </location>
</feature>
<keyword evidence="26" id="KW-1185">Reference proteome</keyword>
<dbReference type="PROSITE" id="PS51542">
    <property type="entry name" value="FYRN"/>
    <property type="match status" value="1"/>
</dbReference>
<evidence type="ECO:0000256" key="3">
    <source>
        <dbReference type="ARBA" id="ARBA00022481"/>
    </source>
</evidence>
<dbReference type="Pfam" id="PF00856">
    <property type="entry name" value="SET"/>
    <property type="match status" value="1"/>
</dbReference>
<dbReference type="SMART" id="SM00317">
    <property type="entry name" value="SET"/>
    <property type="match status" value="1"/>
</dbReference>
<dbReference type="GO" id="GO:0005700">
    <property type="term" value="C:polytene chromosome"/>
    <property type="evidence" value="ECO:0007669"/>
    <property type="project" value="UniProtKB-ARBA"/>
</dbReference>
<evidence type="ECO:0000256" key="8">
    <source>
        <dbReference type="ARBA" id="ARBA00022737"/>
    </source>
</evidence>
<keyword evidence="15" id="KW-0804">Transcription</keyword>
<organism evidence="25 26">
    <name type="scientific">Cimex lectularius</name>
    <name type="common">Bed bug</name>
    <name type="synonym">Acanthia lectularia</name>
    <dbReference type="NCBI Taxonomy" id="79782"/>
    <lineage>
        <taxon>Eukaryota</taxon>
        <taxon>Metazoa</taxon>
        <taxon>Ecdysozoa</taxon>
        <taxon>Arthropoda</taxon>
        <taxon>Hexapoda</taxon>
        <taxon>Insecta</taxon>
        <taxon>Pterygota</taxon>
        <taxon>Neoptera</taxon>
        <taxon>Paraneoptera</taxon>
        <taxon>Hemiptera</taxon>
        <taxon>Heteroptera</taxon>
        <taxon>Panheteroptera</taxon>
        <taxon>Cimicomorpha</taxon>
        <taxon>Cimicidae</taxon>
        <taxon>Cimex</taxon>
    </lineage>
</organism>
<feature type="compositionally biased region" description="Pro residues" evidence="19">
    <location>
        <begin position="1852"/>
        <end position="1863"/>
    </location>
</feature>
<dbReference type="RefSeq" id="XP_014253952.1">
    <property type="nucleotide sequence ID" value="XM_014398466.2"/>
</dbReference>
<name>A0A8I6RZ55_CIMLE</name>
<dbReference type="InterPro" id="IPR011011">
    <property type="entry name" value="Znf_FYVE_PHD"/>
</dbReference>
<evidence type="ECO:0000259" key="21">
    <source>
        <dbReference type="PROSITE" id="PS50280"/>
    </source>
</evidence>
<feature type="domain" description="Nuclear receptor" evidence="23">
    <location>
        <begin position="231"/>
        <end position="333"/>
    </location>
</feature>
<dbReference type="InterPro" id="IPR001628">
    <property type="entry name" value="Znf_hrmn_rcpt"/>
</dbReference>
<dbReference type="Pfam" id="PF05965">
    <property type="entry name" value="FYRC"/>
    <property type="match status" value="1"/>
</dbReference>
<evidence type="ECO:0000256" key="13">
    <source>
        <dbReference type="ARBA" id="ARBA00023117"/>
    </source>
</evidence>
<keyword evidence="9 18" id="KW-0863">Zinc-finger</keyword>
<keyword evidence="3" id="KW-0488">Methylation</keyword>
<dbReference type="GO" id="GO:0045893">
    <property type="term" value="P:positive regulation of DNA-templated transcription"/>
    <property type="evidence" value="ECO:0007669"/>
    <property type="project" value="TreeGrafter"/>
</dbReference>
<keyword evidence="6" id="KW-0949">S-adenosyl-L-methionine</keyword>
<dbReference type="InterPro" id="IPR003889">
    <property type="entry name" value="FYrich_C"/>
</dbReference>
<evidence type="ECO:0000313" key="26">
    <source>
        <dbReference type="Proteomes" id="UP000494040"/>
    </source>
</evidence>
<dbReference type="InterPro" id="IPR001965">
    <property type="entry name" value="Znf_PHD"/>
</dbReference>
<dbReference type="PANTHER" id="PTHR45838:SF4">
    <property type="entry name" value="HISTONE-LYSINE N-METHYLTRANSFERASE TRITHORAX"/>
    <property type="match status" value="1"/>
</dbReference>
<dbReference type="PANTHER" id="PTHR45838">
    <property type="entry name" value="HISTONE-LYSINE-N-METHYLTRANSFERASE 2 KMT2 FAMILY MEMBER"/>
    <property type="match status" value="1"/>
</dbReference>
<dbReference type="KEGG" id="clec:106669164"/>
<dbReference type="InterPro" id="IPR013083">
    <property type="entry name" value="Znf_RING/FYVE/PHD"/>
</dbReference>
<dbReference type="Pfam" id="PF05964">
    <property type="entry name" value="FYRN"/>
    <property type="match status" value="1"/>
</dbReference>
<dbReference type="InterPro" id="IPR001841">
    <property type="entry name" value="Znf_RING"/>
</dbReference>
<evidence type="ECO:0000259" key="22">
    <source>
        <dbReference type="PROSITE" id="PS50868"/>
    </source>
</evidence>
<dbReference type="PROSITE" id="PS50016">
    <property type="entry name" value="ZF_PHD_2"/>
    <property type="match status" value="3"/>
</dbReference>
<evidence type="ECO:0000256" key="2">
    <source>
        <dbReference type="ARBA" id="ARBA00012183"/>
    </source>
</evidence>
<dbReference type="GO" id="GO:0140949">
    <property type="term" value="F:histone H3K9 trimethyltransferase activity"/>
    <property type="evidence" value="ECO:0007669"/>
    <property type="project" value="UniProtKB-EC"/>
</dbReference>
<dbReference type="InterPro" id="IPR046341">
    <property type="entry name" value="SET_dom_sf"/>
</dbReference>
<dbReference type="SMART" id="SM00542">
    <property type="entry name" value="FYRC"/>
    <property type="match status" value="1"/>
</dbReference>
<evidence type="ECO:0000256" key="1">
    <source>
        <dbReference type="ARBA" id="ARBA00004123"/>
    </source>
</evidence>
<evidence type="ECO:0000313" key="25">
    <source>
        <dbReference type="EnsemblMetazoa" id="XP_014253952.1"/>
    </source>
</evidence>
<dbReference type="PROSITE" id="PS51030">
    <property type="entry name" value="NUCLEAR_REC_DBD_2"/>
    <property type="match status" value="1"/>
</dbReference>
<keyword evidence="7" id="KW-0479">Metal-binding</keyword>
<proteinExistence type="predicted"/>
<dbReference type="GO" id="GO:0032259">
    <property type="term" value="P:methylation"/>
    <property type="evidence" value="ECO:0007669"/>
    <property type="project" value="UniProtKB-KW"/>
</dbReference>
<dbReference type="PROSITE" id="PS51805">
    <property type="entry name" value="EPHD"/>
    <property type="match status" value="1"/>
</dbReference>
<dbReference type="PROSITE" id="PS50868">
    <property type="entry name" value="POST_SET"/>
    <property type="match status" value="1"/>
</dbReference>
<feature type="region of interest" description="Disordered" evidence="19">
    <location>
        <begin position="1"/>
        <end position="29"/>
    </location>
</feature>
<feature type="compositionally biased region" description="Basic and acidic residues" evidence="19">
    <location>
        <begin position="103"/>
        <end position="136"/>
    </location>
</feature>
<dbReference type="Proteomes" id="UP000494040">
    <property type="component" value="Unassembled WGS sequence"/>
</dbReference>
<feature type="domain" description="PHD-type" evidence="20">
    <location>
        <begin position="600"/>
        <end position="646"/>
    </location>
</feature>
<dbReference type="Gene3D" id="3.30.40.10">
    <property type="entry name" value="Zinc/RING finger domain, C3HC4 (zinc finger)"/>
    <property type="match status" value="3"/>
</dbReference>
<dbReference type="SUPFAM" id="SSF82199">
    <property type="entry name" value="SET domain"/>
    <property type="match status" value="1"/>
</dbReference>